<reference evidence="2" key="1">
    <citation type="journal article" date="2015" name="Nature">
        <title>Complex archaea that bridge the gap between prokaryotes and eukaryotes.</title>
        <authorList>
            <person name="Spang A."/>
            <person name="Saw J.H."/>
            <person name="Jorgensen S.L."/>
            <person name="Zaremba-Niedzwiedzka K."/>
            <person name="Martijn J."/>
            <person name="Lind A.E."/>
            <person name="van Eijk R."/>
            <person name="Schleper C."/>
            <person name="Guy L."/>
            <person name="Ettema T.J."/>
        </authorList>
    </citation>
    <scope>NUCLEOTIDE SEQUENCE</scope>
</reference>
<evidence type="ECO:0000259" key="1">
    <source>
        <dbReference type="Pfam" id="PF21688"/>
    </source>
</evidence>
<dbReference type="EMBL" id="LAZR01026515">
    <property type="protein sequence ID" value="KKL68489.1"/>
    <property type="molecule type" value="Genomic_DNA"/>
</dbReference>
<organism evidence="2">
    <name type="scientific">marine sediment metagenome</name>
    <dbReference type="NCBI Taxonomy" id="412755"/>
    <lineage>
        <taxon>unclassified sequences</taxon>
        <taxon>metagenomes</taxon>
        <taxon>ecological metagenomes</taxon>
    </lineage>
</organism>
<feature type="domain" description="FAD-dependent protein C-terminal" evidence="1">
    <location>
        <begin position="283"/>
        <end position="479"/>
    </location>
</feature>
<proteinExistence type="predicted"/>
<comment type="caution">
    <text evidence="2">The sequence shown here is derived from an EMBL/GenBank/DDBJ whole genome shotgun (WGS) entry which is preliminary data.</text>
</comment>
<dbReference type="InterPro" id="IPR049516">
    <property type="entry name" value="FAD-depend_C"/>
</dbReference>
<evidence type="ECO:0000313" key="2">
    <source>
        <dbReference type="EMBL" id="KKL68489.1"/>
    </source>
</evidence>
<sequence>MVRLRDITLPFDHKEEALASSILERLGIPEHQLLNFTIVHKSIDARRKNHIVAVYTIDVGLKNEPELLSRFSKDIRICAGPCMNYQLPTVGNIHGPSPVVVGSGPCGLFVALILAQLGFKPVLIERGKEVSSRVKDVQNFWHKGQLDPESNVQFGEGGAGTFSDGKLTTQIKDKYNRLRKVLEEFVRAGAPEEILYQAKPHIGTDNLVKIVKNLRNTIISLGGQVHFETKLTGIKIKDSKVAGAIVNHSETIETDTIVLALGHSARDTFEMLHQLDIPIEPKPFSIGVRIEHPQSLIDKSQYGKFASHRLLGPAEYKLVHHCENGRSAYTFCMCPGGEVIASSSESGGIVTNGMSRYSRNHFNANSALLVGVTPRDFGSTSPLAGIEFQRKWERKAFETGGNNYFAPVQLVGDFLSGRPSNLLGEVCPSYTPGITLCDLAECLPGFVIETIRLAIPQMDKKLKGFAMNDAVMTAVESRSSSPIRIVRDETFQSPAIKGLYPAGEGAGYAGGIISTAVDGIKIAEAIRNSN</sequence>
<dbReference type="InterPro" id="IPR028348">
    <property type="entry name" value="FAD-binding_protein"/>
</dbReference>
<dbReference type="PANTHER" id="PTHR42842:SF3">
    <property type="entry name" value="FAD_NAD(P)-BINDING OXIDOREDUCTASE FAMILY PROTEIN"/>
    <property type="match status" value="1"/>
</dbReference>
<gene>
    <name evidence="2" type="ORF">LCGC14_2124480</name>
</gene>
<name>A0A0F9E3B8_9ZZZZ</name>
<dbReference type="Pfam" id="PF21688">
    <property type="entry name" value="FAD-depend_C"/>
    <property type="match status" value="1"/>
</dbReference>
<dbReference type="InterPro" id="IPR036188">
    <property type="entry name" value="FAD/NAD-bd_sf"/>
</dbReference>
<dbReference type="Gene3D" id="3.30.70.2700">
    <property type="match status" value="1"/>
</dbReference>
<protein>
    <recommendedName>
        <fullName evidence="1">FAD-dependent protein C-terminal domain-containing protein</fullName>
    </recommendedName>
</protein>
<dbReference type="PIRSF" id="PIRSF038984">
    <property type="entry name" value="FAD_binding_protein"/>
    <property type="match status" value="1"/>
</dbReference>
<accession>A0A0F9E3B8</accession>
<dbReference type="Gene3D" id="3.50.50.60">
    <property type="entry name" value="FAD/NAD(P)-binding domain"/>
    <property type="match status" value="2"/>
</dbReference>
<dbReference type="PANTHER" id="PTHR42842">
    <property type="entry name" value="FAD/NAD(P)-BINDING OXIDOREDUCTASE"/>
    <property type="match status" value="1"/>
</dbReference>
<dbReference type="SUPFAM" id="SSF51905">
    <property type="entry name" value="FAD/NAD(P)-binding domain"/>
    <property type="match status" value="1"/>
</dbReference>
<dbReference type="AlphaFoldDB" id="A0A0F9E3B8"/>